<protein>
    <submittedName>
        <fullName evidence="2">Amidohydrolase</fullName>
    </submittedName>
</protein>
<dbReference type="PANTHER" id="PTHR43383">
    <property type="entry name" value="NODULIN 6"/>
    <property type="match status" value="1"/>
</dbReference>
<proteinExistence type="predicted"/>
<dbReference type="EMBL" id="BMPQ01000004">
    <property type="protein sequence ID" value="GGK61888.1"/>
    <property type="molecule type" value="Genomic_DNA"/>
</dbReference>
<evidence type="ECO:0000313" key="2">
    <source>
        <dbReference type="EMBL" id="GGK61888.1"/>
    </source>
</evidence>
<comment type="caution">
    <text evidence="2">The sequence shown here is derived from an EMBL/GenBank/DDBJ whole genome shotgun (WGS) entry which is preliminary data.</text>
</comment>
<dbReference type="RefSeq" id="WP_189321756.1">
    <property type="nucleotide sequence ID" value="NZ_BMPQ01000004.1"/>
</dbReference>
<evidence type="ECO:0000313" key="3">
    <source>
        <dbReference type="Proteomes" id="UP000637788"/>
    </source>
</evidence>
<dbReference type="Gene3D" id="3.20.20.140">
    <property type="entry name" value="Metal-dependent hydrolases"/>
    <property type="match status" value="1"/>
</dbReference>
<accession>A0A917QPG7</accession>
<feature type="domain" description="Amidohydrolase-related" evidence="1">
    <location>
        <begin position="130"/>
        <end position="373"/>
    </location>
</feature>
<gene>
    <name evidence="2" type="ORF">GCM10010094_23080</name>
</gene>
<reference evidence="2" key="1">
    <citation type="journal article" date="2014" name="Int. J. Syst. Evol. Microbiol.">
        <title>Complete genome sequence of Corynebacterium casei LMG S-19264T (=DSM 44701T), isolated from a smear-ripened cheese.</title>
        <authorList>
            <consortium name="US DOE Joint Genome Institute (JGI-PGF)"/>
            <person name="Walter F."/>
            <person name="Albersmeier A."/>
            <person name="Kalinowski J."/>
            <person name="Ruckert C."/>
        </authorList>
    </citation>
    <scope>NUCLEOTIDE SEQUENCE</scope>
    <source>
        <strain evidence="2">JCM 3035</strain>
    </source>
</reference>
<dbReference type="PANTHER" id="PTHR43383:SF2">
    <property type="entry name" value="AMIDOHYDROLASE 2 FAMILY PROTEIN"/>
    <property type="match status" value="1"/>
</dbReference>
<reference evidence="2" key="2">
    <citation type="submission" date="2020-09" db="EMBL/GenBank/DDBJ databases">
        <authorList>
            <person name="Sun Q."/>
            <person name="Ohkuma M."/>
        </authorList>
    </citation>
    <scope>NUCLEOTIDE SEQUENCE</scope>
    <source>
        <strain evidence="2">JCM 3035</strain>
    </source>
</reference>
<dbReference type="SUPFAM" id="SSF51556">
    <property type="entry name" value="Metallo-dependent hydrolases"/>
    <property type="match status" value="1"/>
</dbReference>
<dbReference type="Pfam" id="PF04909">
    <property type="entry name" value="Amidohydro_2"/>
    <property type="match status" value="1"/>
</dbReference>
<organism evidence="2 3">
    <name type="scientific">Streptomyces flaveus</name>
    <dbReference type="NCBI Taxonomy" id="66370"/>
    <lineage>
        <taxon>Bacteria</taxon>
        <taxon>Bacillati</taxon>
        <taxon>Actinomycetota</taxon>
        <taxon>Actinomycetes</taxon>
        <taxon>Kitasatosporales</taxon>
        <taxon>Streptomycetaceae</taxon>
        <taxon>Streptomyces</taxon>
        <taxon>Streptomyces aurantiacus group</taxon>
    </lineage>
</organism>
<sequence length="382" mass="41796">MEAGPVQETLAALRLVDHHCHGVTAADLDREGFESLITEGGVWPGISSFDSPVGVAVRRHCAPLLDLPRHASAEEYLARRAELGGREVNRRFLAAAGTDVFCVDTGYAPDRLTTPRELAEVAGGAAYEVVRLENVAEAVAAKGVEPDAYADVFRAAARDAVRRPGVVAVKSVAAYRTGFDLDPARPSNPEVTEAARRWLARGGRLDDPVLVRHLLWTAVDLGLPLQLHTGFGDSDIRMHRVDPSLLTDWLHLTSGTIPVLLLHCWPYQRQAAYLATVFEQVYLDVGLTLHYVGPARARAILEEALEITPFRKLLYSSDAYGVAEFYQLGALAFRHGLAGLLQDRVDADELSLPDALRISRWMGRDNACRVYGLPLSHGEVRA</sequence>
<dbReference type="InterPro" id="IPR032466">
    <property type="entry name" value="Metal_Hydrolase"/>
</dbReference>
<name>A0A917QPG7_9ACTN</name>
<dbReference type="Proteomes" id="UP000637788">
    <property type="component" value="Unassembled WGS sequence"/>
</dbReference>
<dbReference type="AlphaFoldDB" id="A0A917QPG7"/>
<dbReference type="GO" id="GO:0016787">
    <property type="term" value="F:hydrolase activity"/>
    <property type="evidence" value="ECO:0007669"/>
    <property type="project" value="InterPro"/>
</dbReference>
<keyword evidence="3" id="KW-1185">Reference proteome</keyword>
<dbReference type="InterPro" id="IPR006680">
    <property type="entry name" value="Amidohydro-rel"/>
</dbReference>
<evidence type="ECO:0000259" key="1">
    <source>
        <dbReference type="Pfam" id="PF04909"/>
    </source>
</evidence>